<evidence type="ECO:0000313" key="14">
    <source>
        <dbReference type="Proteomes" id="UP000249619"/>
    </source>
</evidence>
<keyword evidence="6" id="KW-0540">Nuclease</keyword>
<feature type="compositionally biased region" description="Basic and acidic residues" evidence="11">
    <location>
        <begin position="1433"/>
        <end position="1443"/>
    </location>
</feature>
<feature type="region of interest" description="Disordered" evidence="11">
    <location>
        <begin position="226"/>
        <end position="256"/>
    </location>
</feature>
<dbReference type="SUPFAM" id="SSF51735">
    <property type="entry name" value="NAD(P)-binding Rossmann-fold domains"/>
    <property type="match status" value="1"/>
</dbReference>
<dbReference type="PANTHER" id="PTHR12553">
    <property type="entry name" value="ZINC PHOSPHODIESTERASE ELAC PROTEIN 2"/>
    <property type="match status" value="1"/>
</dbReference>
<evidence type="ECO:0000256" key="2">
    <source>
        <dbReference type="ARBA" id="ARBA00001947"/>
    </source>
</evidence>
<proteinExistence type="inferred from homology"/>
<dbReference type="STRING" id="183478.A0A364N0Q4"/>
<dbReference type="PANTHER" id="PTHR12553:SF49">
    <property type="entry name" value="ZINC PHOSPHODIESTERASE ELAC PROTEIN 2"/>
    <property type="match status" value="1"/>
</dbReference>
<dbReference type="GO" id="GO:0005739">
    <property type="term" value="C:mitochondrion"/>
    <property type="evidence" value="ECO:0007669"/>
    <property type="project" value="TreeGrafter"/>
</dbReference>
<evidence type="ECO:0000256" key="10">
    <source>
        <dbReference type="ARBA" id="ARBA00022833"/>
    </source>
</evidence>
<evidence type="ECO:0000256" key="7">
    <source>
        <dbReference type="ARBA" id="ARBA00022723"/>
    </source>
</evidence>
<evidence type="ECO:0000256" key="5">
    <source>
        <dbReference type="ARBA" id="ARBA00022694"/>
    </source>
</evidence>
<dbReference type="Pfam" id="PF13691">
    <property type="entry name" value="Lactamase_B_4"/>
    <property type="match status" value="1"/>
</dbReference>
<dbReference type="CDD" id="cd07718">
    <property type="entry name" value="RNaseZ_ELAC1_ELAC2-C-term-like_MBL-fold"/>
    <property type="match status" value="1"/>
</dbReference>
<dbReference type="GO" id="GO:0046872">
    <property type="term" value="F:metal ion binding"/>
    <property type="evidence" value="ECO:0007669"/>
    <property type="project" value="UniProtKB-KW"/>
</dbReference>
<feature type="region of interest" description="Disordered" evidence="11">
    <location>
        <begin position="1423"/>
        <end position="1466"/>
    </location>
</feature>
<feature type="compositionally biased region" description="Basic residues" evidence="11">
    <location>
        <begin position="1444"/>
        <end position="1456"/>
    </location>
</feature>
<evidence type="ECO:0000256" key="8">
    <source>
        <dbReference type="ARBA" id="ARBA00022759"/>
    </source>
</evidence>
<dbReference type="InterPro" id="IPR036866">
    <property type="entry name" value="RibonucZ/Hydroxyglut_hydro"/>
</dbReference>
<comment type="catalytic activity">
    <reaction evidence="1">
        <text>Endonucleolytic cleavage of RNA, removing extra 3' nucleotides from tRNA precursor, generating 3' termini of tRNAs. A 3'-hydroxy group is left at the tRNA terminus and a 5'-phosphoryl group is left at the trailer molecule.</text>
        <dbReference type="EC" id="3.1.26.11"/>
    </reaction>
</comment>
<dbReference type="PRINTS" id="PR00081">
    <property type="entry name" value="GDHRDH"/>
</dbReference>
<dbReference type="InterPro" id="IPR002347">
    <property type="entry name" value="SDR_fam"/>
</dbReference>
<evidence type="ECO:0000256" key="9">
    <source>
        <dbReference type="ARBA" id="ARBA00022801"/>
    </source>
</evidence>
<accession>A0A364N0Q4</accession>
<organism evidence="13 14">
    <name type="scientific">Stemphylium lycopersici</name>
    <name type="common">Tomato gray leaf spot disease fungus</name>
    <name type="synonym">Thyrospora lycopersici</name>
    <dbReference type="NCBI Taxonomy" id="183478"/>
    <lineage>
        <taxon>Eukaryota</taxon>
        <taxon>Fungi</taxon>
        <taxon>Dikarya</taxon>
        <taxon>Ascomycota</taxon>
        <taxon>Pezizomycotina</taxon>
        <taxon>Dothideomycetes</taxon>
        <taxon>Pleosporomycetidae</taxon>
        <taxon>Pleosporales</taxon>
        <taxon>Pleosporineae</taxon>
        <taxon>Pleosporaceae</taxon>
        <taxon>Stemphylium</taxon>
    </lineage>
</organism>
<dbReference type="GO" id="GO:1990180">
    <property type="term" value="P:mitochondrial tRNA 3'-end processing"/>
    <property type="evidence" value="ECO:0007669"/>
    <property type="project" value="TreeGrafter"/>
</dbReference>
<evidence type="ECO:0000256" key="1">
    <source>
        <dbReference type="ARBA" id="ARBA00000402"/>
    </source>
</evidence>
<keyword evidence="7" id="KW-0479">Metal-binding</keyword>
<comment type="cofactor">
    <cofactor evidence="2">
        <name>Zn(2+)</name>
        <dbReference type="ChEBI" id="CHEBI:29105"/>
    </cofactor>
</comment>
<keyword evidence="14" id="KW-1185">Reference proteome</keyword>
<evidence type="ECO:0000256" key="11">
    <source>
        <dbReference type="SAM" id="MobiDB-lite"/>
    </source>
</evidence>
<keyword evidence="5" id="KW-0819">tRNA processing</keyword>
<keyword evidence="9" id="KW-0378">Hydrolase</keyword>
<keyword evidence="10" id="KW-0862">Zinc</keyword>
<dbReference type="SUPFAM" id="SSF56281">
    <property type="entry name" value="Metallo-hydrolase/oxidoreductase"/>
    <property type="match status" value="2"/>
</dbReference>
<reference evidence="14" key="1">
    <citation type="submission" date="2018-05" db="EMBL/GenBank/DDBJ databases">
        <title>Draft genome sequence of Stemphylium lycopersici strain CIDEFI 213.</title>
        <authorList>
            <person name="Medina R."/>
            <person name="Franco M.E.E."/>
            <person name="Lucentini C.G."/>
            <person name="Saparrat M.C.N."/>
            <person name="Balatti P.A."/>
        </authorList>
    </citation>
    <scope>NUCLEOTIDE SEQUENCE [LARGE SCALE GENOMIC DNA]</scope>
    <source>
        <strain evidence="14">CIDEFI 213</strain>
    </source>
</reference>
<dbReference type="CDD" id="cd05233">
    <property type="entry name" value="SDR_c"/>
    <property type="match status" value="1"/>
</dbReference>
<feature type="domain" description="tRNase Z endonuclease" evidence="12">
    <location>
        <begin position="465"/>
        <end position="527"/>
    </location>
</feature>
<evidence type="ECO:0000256" key="4">
    <source>
        <dbReference type="ARBA" id="ARBA00012477"/>
    </source>
</evidence>
<name>A0A364N0Q4_STELY</name>
<dbReference type="Gene3D" id="3.60.15.10">
    <property type="entry name" value="Ribonuclease Z/Hydroxyacylglutathione hydrolase-like"/>
    <property type="match status" value="2"/>
</dbReference>
<dbReference type="Pfam" id="PF13561">
    <property type="entry name" value="adh_short_C2"/>
    <property type="match status" value="1"/>
</dbReference>
<evidence type="ECO:0000313" key="13">
    <source>
        <dbReference type="EMBL" id="RAR08925.1"/>
    </source>
</evidence>
<feature type="compositionally biased region" description="Basic and acidic residues" evidence="11">
    <location>
        <begin position="243"/>
        <end position="256"/>
    </location>
</feature>
<comment type="similarity">
    <text evidence="3">Belongs to the RNase Z family.</text>
</comment>
<keyword evidence="8" id="KW-0255">Endonuclease</keyword>
<evidence type="ECO:0000259" key="12">
    <source>
        <dbReference type="Pfam" id="PF13691"/>
    </source>
</evidence>
<dbReference type="Proteomes" id="UP000249619">
    <property type="component" value="Unassembled WGS sequence"/>
</dbReference>
<gene>
    <name evidence="13" type="ORF">DDE83_005762</name>
</gene>
<dbReference type="EC" id="3.1.26.11" evidence="4"/>
<evidence type="ECO:0000256" key="6">
    <source>
        <dbReference type="ARBA" id="ARBA00022722"/>
    </source>
</evidence>
<dbReference type="InterPro" id="IPR027794">
    <property type="entry name" value="tRNase_Z_dom"/>
</dbReference>
<dbReference type="EMBL" id="QGDH01000081">
    <property type="protein sequence ID" value="RAR08925.1"/>
    <property type="molecule type" value="Genomic_DNA"/>
</dbReference>
<dbReference type="Gene3D" id="3.40.50.720">
    <property type="entry name" value="NAD(P)-binding Rossmann-like Domain"/>
    <property type="match status" value="1"/>
</dbReference>
<dbReference type="GO" id="GO:0042781">
    <property type="term" value="F:3'-tRNA processing endoribonuclease activity"/>
    <property type="evidence" value="ECO:0007669"/>
    <property type="project" value="UniProtKB-EC"/>
</dbReference>
<protein>
    <recommendedName>
        <fullName evidence="4">ribonuclease Z</fullName>
        <ecNumber evidence="4">3.1.26.11</ecNumber>
    </recommendedName>
</protein>
<evidence type="ECO:0000256" key="3">
    <source>
        <dbReference type="ARBA" id="ARBA00007823"/>
    </source>
</evidence>
<dbReference type="InterPro" id="IPR036291">
    <property type="entry name" value="NAD(P)-bd_dom_sf"/>
</dbReference>
<comment type="caution">
    <text evidence="13">The sequence shown here is derived from an EMBL/GenBank/DDBJ whole genome shotgun (WGS) entry which is preliminary data.</text>
</comment>
<dbReference type="InterPro" id="IPR047151">
    <property type="entry name" value="RNZ2-like"/>
</dbReference>
<feature type="compositionally biased region" description="Basic and acidic residues" evidence="11">
    <location>
        <begin position="226"/>
        <end position="236"/>
    </location>
</feature>
<sequence length="1598" mass="175237">MASPQAPAPPLYKNIIISGGARGIGRALTRMMLEAGHHAYIFDIDEEEMEHTCKVHLQQYYADGRLGYSLCDLRNVEEIREKVKGAANFFNERIDVLINNGGIATPQWKDGKTMEDLSTIDEWKAYMDTNLTGPFAMSQACIPYMKARASDVEHGAHMQNANNSSPAGPCIIHIGSFRAHQSDPNQEGYASSKSGQLGLMHSMAISLGRLGIRVNLIAPGRIKVAHESKEGDEKGTDWASQISEKDISDHPTNRAGRPKDIADAALYLIEAGFVTGQDITMMMSAHPELGDDDDKGHAADLVPLSSRGLGSPKMIDGIAKKCTGDARELLLGRGQCQAHVNDCTCLPLAPAWNSVKLASTLSAAVRTTTVATNVQFMKLRPPYSRLWPPTVYYFTKSLHSGPRLAVKSLQVLGQTRASRPPPKSRCGPLFLPPSDAFEPFDAKTKLLADTSSLKKTSKDMSCSIEIVTTPTADTPGTTLVLRTASKVYVFGNMAEGTQRAMVQQGTRLLKAQDFFLTGRAEWKNIGGLIGMMLTLADASTSSYTTAMDTFRLAQDRGKNNLKAPPKPHFDVYGPPNLKQTLGTCRRFIFRKGIPIVATEYTKQSPEKDANGAILPTWQDSNISVWAMSVSPANTEQDPQAEAEMEARRQHFDAHLNTFQDFQAPENESPEARELRYDQIRTATVKFMFDSNWSFDTLVEQHISKVNMPAAMFVRNPETHGYEPYNGPKPGGSEPLPDITVWTRTPWPGAQILALPPTKPAAECVSYIARTHPTRGQFDVARAKELGVPPGPQFGKLTKGESVQNTSGEWITPEQVVGPDRPGHGVAILDVPSVDYVENIVQREELNSSEVMMGIGAVIWMLGPGVAGHPTLTAFMKKLNNVEHVVSSIDTAPNRIANDSVATQSTRLGQVDPTRYSTPVFDSTSVPQKSLYRAGHSASSELPEGVTVADRGLTWTLMPTFAAKRDLITKLFDDKQVAKETDREVLDLAQKARQAVQSNRSDMKMWRQLLARPDTEVTTLGTGSALPSKYRNVSATLVRVPGAGNYLFDCGENTLGQLSRVFPHEELVEILQNLRVIWISHLHADHHLGTAALIRAWYQVKHNSLPNPQPLGESVDGIDASAFGLSVISHSGMLQWLKEYSAIEDFGYSRIMPVQITANEHRNSSRLSILNSFGKELTETAPIQRGAYEELFGFEDIQAARVQHCHGAMGVSITFPQAASDPDGVKPFKVSYSGDCRPSYHFAKIGTDSTLLIHEATFDDELQGDAKAKKHSTTSEALSIGAQMNAKAVVLTHFSQRYQKIPVLQTVTDGEQEESLPDASEVAEDVAEDDEVDPTMDNPENMDIHSTPAPARGAAKPIPTLQHQASSLGDNERVIKIRNKDMKVAIAFDYMRVKIGEVCEMDKFNEALNALLVKEVEADIETRELNDAASGGKRASESDGEGGKGNKKKQKTQKKKQPSPEDIQDTQLPLLNITHANIMTHNLSPTSITPISASTTTSTYGGSRPFNFSVKFELLVRPLNLSKIDSKLAMPEFDATKRQSQDSNLTLLHLIAKVLSRVGLPCNVFDQNSDSKPDYPEWHITLDGSISKSHIVDGYCESL</sequence>